<dbReference type="SMART" id="SM00028">
    <property type="entry name" value="TPR"/>
    <property type="match status" value="8"/>
</dbReference>
<evidence type="ECO:0000256" key="3">
    <source>
        <dbReference type="SAM" id="SignalP"/>
    </source>
</evidence>
<dbReference type="SUPFAM" id="SSF48452">
    <property type="entry name" value="TPR-like"/>
    <property type="match status" value="2"/>
</dbReference>
<keyword evidence="5" id="KW-1185">Reference proteome</keyword>
<feature type="signal peptide" evidence="3">
    <location>
        <begin position="1"/>
        <end position="20"/>
    </location>
</feature>
<evidence type="ECO:0000256" key="1">
    <source>
        <dbReference type="ARBA" id="ARBA00022737"/>
    </source>
</evidence>
<organism evidence="4 5">
    <name type="scientific">Marinobacter suaedae</name>
    <dbReference type="NCBI Taxonomy" id="3057675"/>
    <lineage>
        <taxon>Bacteria</taxon>
        <taxon>Pseudomonadati</taxon>
        <taxon>Pseudomonadota</taxon>
        <taxon>Gammaproteobacteria</taxon>
        <taxon>Pseudomonadales</taxon>
        <taxon>Marinobacteraceae</taxon>
        <taxon>Marinobacter</taxon>
    </lineage>
</organism>
<dbReference type="EMBL" id="JAUMIS010000002">
    <property type="protein sequence ID" value="MDO3722374.1"/>
    <property type="molecule type" value="Genomic_DNA"/>
</dbReference>
<evidence type="ECO:0000313" key="4">
    <source>
        <dbReference type="EMBL" id="MDO3722374.1"/>
    </source>
</evidence>
<sequence>MKRLVAALLCSFGVATLSWAQEAFRVELGGEGETIGDMRPVFLPFESRPMPAISPAEVARRYQKLFRSSDEPEVRIDALNRLSNIQTLSGEDIGFTPEEETAIYREAIGSYESIIGRGSYSGRLDELLYQMAKAHALTGQADESITRLKQLAGLYPKSPFAPEARFRVAESAFASGNYPEAEAEYRAVLDQVSGDSPLGTKVRFMMGWSQFKQGVSAWNRAADNFIRVLDGFLPDQESLLTVDRSSVDTIDDTLRVLAMMAARTDGAERLYTWLDGAEDRYWTYVVFDRLADYYAVLGQYTESVAANQAFVDYFPNHPRNPAFLAQVADVWLLADKPAKVRAAKANYVAQFASPDLYQTLSGAEQERWLQFSRELADFHYHSGSRNLAAGNRVDGQQDFSTAASFYEALAGRTEESGEVLRLAGDARLQSGQYSAALIDFQESAYTFGGYPEAADAGWAAIVLLREGLDGQRTSPGFRADIDDLAHEAVRFEVHFSGDGRLAGLLAELSVRWFERGELEKAIETAQKAVLHPGSNASERYAAWQVVAKVRQHREEFSLAEQAWNNVLEQLGSGEVSPAGATDARAAQHQLATVIYRQGEVAAEAGNVDAAVNHFERIESALPGSEIAIKGRYDAANTLLIAHQYAAAIDAFTRFRADFPDHSLTAGISDKLVHAHVSAGDPAQAADELLLVARSESNPWPTRLKAAALYHEGGAIESRNTIYTGYLGTSPVVESADHHVLQQTMRQRLIASGDDPLKLQEAIVASELDSQWHSEETLAWAARSALILGARAAATFTGIRLTHPLADSLDRKQVALESARQRFLEAEKFGDEVVRSESLYRRAELYRGLAQDLMASSVPDDLNEMEAMQYQMLLEEEAYPFEEKAIRLHSDNHQRIASIGFNAWIGRSLDALAKMNPGRYDRTVRWMSWAMEVNDGA</sequence>
<keyword evidence="2" id="KW-0802">TPR repeat</keyword>
<evidence type="ECO:0000313" key="5">
    <source>
        <dbReference type="Proteomes" id="UP001168640"/>
    </source>
</evidence>
<dbReference type="Proteomes" id="UP001168640">
    <property type="component" value="Unassembled WGS sequence"/>
</dbReference>
<dbReference type="InterPro" id="IPR051012">
    <property type="entry name" value="CellSynth/LPSAsmb/PSIAsmb"/>
</dbReference>
<comment type="caution">
    <text evidence="4">The sequence shown here is derived from an EMBL/GenBank/DDBJ whole genome shotgun (WGS) entry which is preliminary data.</text>
</comment>
<accession>A0ABT8W2A1</accession>
<dbReference type="RefSeq" id="WP_302910069.1">
    <property type="nucleotide sequence ID" value="NZ_JAUMIS010000002.1"/>
</dbReference>
<feature type="chain" id="PRO_5046391317" evidence="3">
    <location>
        <begin position="21"/>
        <end position="936"/>
    </location>
</feature>
<reference evidence="4" key="1">
    <citation type="submission" date="2023-07" db="EMBL/GenBank/DDBJ databases">
        <title>Marinobacter sp. chi1 genome sequencing and assembly.</title>
        <authorList>
            <person name="Park S."/>
        </authorList>
    </citation>
    <scope>NUCLEOTIDE SEQUENCE</scope>
    <source>
        <strain evidence="4">Chi1</strain>
    </source>
</reference>
<evidence type="ECO:0000256" key="2">
    <source>
        <dbReference type="ARBA" id="ARBA00022803"/>
    </source>
</evidence>
<dbReference type="InterPro" id="IPR011990">
    <property type="entry name" value="TPR-like_helical_dom_sf"/>
</dbReference>
<keyword evidence="1" id="KW-0677">Repeat</keyword>
<dbReference type="Pfam" id="PF13432">
    <property type="entry name" value="TPR_16"/>
    <property type="match status" value="1"/>
</dbReference>
<gene>
    <name evidence="4" type="ORF">QVZ43_11630</name>
</gene>
<dbReference type="InterPro" id="IPR019734">
    <property type="entry name" value="TPR_rpt"/>
</dbReference>
<dbReference type="Gene3D" id="1.25.40.10">
    <property type="entry name" value="Tetratricopeptide repeat domain"/>
    <property type="match status" value="3"/>
</dbReference>
<dbReference type="PANTHER" id="PTHR45586">
    <property type="entry name" value="TPR REPEAT-CONTAINING PROTEIN PA4667"/>
    <property type="match status" value="1"/>
</dbReference>
<protein>
    <submittedName>
        <fullName evidence="4">Tetratricopeptide repeat protein</fullName>
    </submittedName>
</protein>
<keyword evidence="3" id="KW-0732">Signal</keyword>
<name>A0ABT8W2A1_9GAMM</name>
<dbReference type="PANTHER" id="PTHR45586:SF1">
    <property type="entry name" value="LIPOPOLYSACCHARIDE ASSEMBLY PROTEIN B"/>
    <property type="match status" value="1"/>
</dbReference>
<proteinExistence type="predicted"/>